<sequence length="138" mass="15070">MPHPSVLQQSMREDCGLFAWPCGIVLAEYVSQQRSRFSGVNVVEIGPGTSLLAAKLGADVISAYDLNGIENSPGSVLLITYQNRSGRHLIEFLMIKWGLERVKLLDGFSFMPSCKASMLNDNLQLAEIVLNGEQAKSA</sequence>
<organism evidence="1 2">
    <name type="scientific">Ilex paraguariensis</name>
    <name type="common">yerba mate</name>
    <dbReference type="NCBI Taxonomy" id="185542"/>
    <lineage>
        <taxon>Eukaryota</taxon>
        <taxon>Viridiplantae</taxon>
        <taxon>Streptophyta</taxon>
        <taxon>Embryophyta</taxon>
        <taxon>Tracheophyta</taxon>
        <taxon>Spermatophyta</taxon>
        <taxon>Magnoliopsida</taxon>
        <taxon>eudicotyledons</taxon>
        <taxon>Gunneridae</taxon>
        <taxon>Pentapetalae</taxon>
        <taxon>asterids</taxon>
        <taxon>campanulids</taxon>
        <taxon>Aquifoliales</taxon>
        <taxon>Aquifoliaceae</taxon>
        <taxon>Ilex</taxon>
    </lineage>
</organism>
<comment type="caution">
    <text evidence="1">The sequence shown here is derived from an EMBL/GenBank/DDBJ whole genome shotgun (WGS) entry which is preliminary data.</text>
</comment>
<reference evidence="1 2" key="1">
    <citation type="submission" date="2024-02" db="EMBL/GenBank/DDBJ databases">
        <authorList>
            <person name="Vignale AGUSTIN F."/>
            <person name="Sosa J E."/>
            <person name="Modenutti C."/>
        </authorList>
    </citation>
    <scope>NUCLEOTIDE SEQUENCE [LARGE SCALE GENOMIC DNA]</scope>
</reference>
<protein>
    <submittedName>
        <fullName evidence="1">Uncharacterized protein</fullName>
    </submittedName>
</protein>
<dbReference type="EMBL" id="CAUOFW020000883">
    <property type="protein sequence ID" value="CAK9138372.1"/>
    <property type="molecule type" value="Genomic_DNA"/>
</dbReference>
<dbReference type="AlphaFoldDB" id="A0ABC8R8K1"/>
<dbReference type="InterPro" id="IPR029063">
    <property type="entry name" value="SAM-dependent_MTases_sf"/>
</dbReference>
<evidence type="ECO:0000313" key="1">
    <source>
        <dbReference type="EMBL" id="CAK9138372.1"/>
    </source>
</evidence>
<name>A0ABC8R8K1_9AQUA</name>
<accession>A0ABC8R8K1</accession>
<keyword evidence="2" id="KW-1185">Reference proteome</keyword>
<proteinExistence type="predicted"/>
<dbReference type="Proteomes" id="UP001642360">
    <property type="component" value="Unassembled WGS sequence"/>
</dbReference>
<evidence type="ECO:0000313" key="2">
    <source>
        <dbReference type="Proteomes" id="UP001642360"/>
    </source>
</evidence>
<dbReference type="Pfam" id="PF10294">
    <property type="entry name" value="Methyltransf_16"/>
    <property type="match status" value="1"/>
</dbReference>
<dbReference type="Gene3D" id="3.40.50.150">
    <property type="entry name" value="Vaccinia Virus protein VP39"/>
    <property type="match status" value="1"/>
</dbReference>
<dbReference type="InterPro" id="IPR019410">
    <property type="entry name" value="Methyltransf_16"/>
</dbReference>
<gene>
    <name evidence="1" type="ORF">ILEXP_LOCUS5709</name>
</gene>